<dbReference type="PROSITE" id="PS50885">
    <property type="entry name" value="HAMP"/>
    <property type="match status" value="2"/>
</dbReference>
<protein>
    <recommendedName>
        <fullName evidence="3">histidine kinase</fullName>
        <ecNumber evidence="3">2.7.13.3</ecNumber>
    </recommendedName>
</protein>
<dbReference type="InterPro" id="IPR004358">
    <property type="entry name" value="Sig_transdc_His_kin-like_C"/>
</dbReference>
<dbReference type="AlphaFoldDB" id="A0A920CE82"/>
<dbReference type="InterPro" id="IPR050398">
    <property type="entry name" value="HssS/ArlS-like"/>
</dbReference>
<keyword evidence="5" id="KW-0597">Phosphoprotein</keyword>
<dbReference type="Pfam" id="PF00672">
    <property type="entry name" value="HAMP"/>
    <property type="match status" value="2"/>
</dbReference>
<evidence type="ECO:0000256" key="6">
    <source>
        <dbReference type="ARBA" id="ARBA00022679"/>
    </source>
</evidence>
<sequence length="409" mass="45816">MKTKVYIGIRWKFLAIFIGCTGLTLLFVLLGWLLASYLIAYSPYNRPLIWVINHIGSKITGVVFGISFFAFLYITATRPLVLYAKELAAVLEDMASGRFHASTDVKTADELGTIAGNINSLSEQVHSYLDEINHGLTEIAQGHFDYQIPVRENHDLGRIADSINAMSEQLNHSIQEERNAEKTKNDLITGVSHDLRTPLTSILGFLEIIDKDRYTDEVELRYYMNIAYEKSLSLKKLVDDLFEYTRINNGLPLHLRELDVVGFFRQLAEEFVPSLEKAGMTLQIHAPEQPVMIRADGDQLARAYENLISNGIKYGSSGKYIDIYIAQEDGHVSIRICNYGEPIPKRDIPYIFERFYRVEKSRSKSTGGTGLGLAITKSIIEVHGGQISVESSTKQTAFETLLPAAAAPA</sequence>
<dbReference type="InterPro" id="IPR003661">
    <property type="entry name" value="HisK_dim/P_dom"/>
</dbReference>
<dbReference type="SUPFAM" id="SSF158472">
    <property type="entry name" value="HAMP domain-like"/>
    <property type="match status" value="1"/>
</dbReference>
<dbReference type="EMBL" id="BORQ01000006">
    <property type="protein sequence ID" value="GIO33654.1"/>
    <property type="molecule type" value="Genomic_DNA"/>
</dbReference>
<dbReference type="GO" id="GO:0005886">
    <property type="term" value="C:plasma membrane"/>
    <property type="evidence" value="ECO:0007669"/>
    <property type="project" value="UniProtKB-SubCell"/>
</dbReference>
<proteinExistence type="predicted"/>
<reference evidence="17" key="1">
    <citation type="submission" date="2021-03" db="EMBL/GenBank/DDBJ databases">
        <title>Antimicrobial resistance genes in bacteria isolated from Japanese honey, and their potential for conferring macrolide and lincosamide resistance in the American foulbrood pathogen Paenibacillus larvae.</title>
        <authorList>
            <person name="Okamoto M."/>
            <person name="Kumagai M."/>
            <person name="Kanamori H."/>
            <person name="Takamatsu D."/>
        </authorList>
    </citation>
    <scope>NUCLEOTIDE SEQUENCE</scope>
    <source>
        <strain evidence="17">J2TS6</strain>
    </source>
</reference>
<dbReference type="SUPFAM" id="SSF55874">
    <property type="entry name" value="ATPase domain of HSP90 chaperone/DNA topoisomerase II/histidine kinase"/>
    <property type="match status" value="1"/>
</dbReference>
<keyword evidence="11 14" id="KW-1133">Transmembrane helix</keyword>
<dbReference type="Proteomes" id="UP000679779">
    <property type="component" value="Unassembled WGS sequence"/>
</dbReference>
<evidence type="ECO:0000313" key="17">
    <source>
        <dbReference type="EMBL" id="GIO33654.1"/>
    </source>
</evidence>
<keyword evidence="12" id="KW-0902">Two-component regulatory system</keyword>
<evidence type="ECO:0000256" key="3">
    <source>
        <dbReference type="ARBA" id="ARBA00012438"/>
    </source>
</evidence>
<dbReference type="RefSeq" id="WP_160045059.1">
    <property type="nucleotide sequence ID" value="NZ_BORQ01000006.1"/>
</dbReference>
<dbReference type="InterPro" id="IPR036890">
    <property type="entry name" value="HATPase_C_sf"/>
</dbReference>
<organism evidence="17 18">
    <name type="scientific">Paenibacillus albilobatus</name>
    <dbReference type="NCBI Taxonomy" id="2716884"/>
    <lineage>
        <taxon>Bacteria</taxon>
        <taxon>Bacillati</taxon>
        <taxon>Bacillota</taxon>
        <taxon>Bacilli</taxon>
        <taxon>Bacillales</taxon>
        <taxon>Paenibacillaceae</taxon>
        <taxon>Paenibacillus</taxon>
    </lineage>
</organism>
<dbReference type="Pfam" id="PF02518">
    <property type="entry name" value="HATPase_c"/>
    <property type="match status" value="1"/>
</dbReference>
<dbReference type="SUPFAM" id="SSF47384">
    <property type="entry name" value="Homodimeric domain of signal transducing histidine kinase"/>
    <property type="match status" value="1"/>
</dbReference>
<evidence type="ECO:0000256" key="2">
    <source>
        <dbReference type="ARBA" id="ARBA00004651"/>
    </source>
</evidence>
<evidence type="ECO:0000256" key="5">
    <source>
        <dbReference type="ARBA" id="ARBA00022553"/>
    </source>
</evidence>
<evidence type="ECO:0000256" key="4">
    <source>
        <dbReference type="ARBA" id="ARBA00022475"/>
    </source>
</evidence>
<dbReference type="Gene3D" id="1.10.287.130">
    <property type="match status" value="1"/>
</dbReference>
<dbReference type="CDD" id="cd00075">
    <property type="entry name" value="HATPase"/>
    <property type="match status" value="1"/>
</dbReference>
<evidence type="ECO:0000256" key="14">
    <source>
        <dbReference type="SAM" id="Phobius"/>
    </source>
</evidence>
<evidence type="ECO:0000256" key="8">
    <source>
        <dbReference type="ARBA" id="ARBA00022741"/>
    </source>
</evidence>
<dbReference type="SMART" id="SM00388">
    <property type="entry name" value="HisKA"/>
    <property type="match status" value="1"/>
</dbReference>
<feature type="transmembrane region" description="Helical" evidence="14">
    <location>
        <begin position="55"/>
        <end position="76"/>
    </location>
</feature>
<dbReference type="FunFam" id="1.10.287.130:FF:000008">
    <property type="entry name" value="Two-component sensor histidine kinase"/>
    <property type="match status" value="1"/>
</dbReference>
<evidence type="ECO:0000256" key="12">
    <source>
        <dbReference type="ARBA" id="ARBA00023012"/>
    </source>
</evidence>
<evidence type="ECO:0000256" key="10">
    <source>
        <dbReference type="ARBA" id="ARBA00022840"/>
    </source>
</evidence>
<dbReference type="CDD" id="cd06225">
    <property type="entry name" value="HAMP"/>
    <property type="match status" value="2"/>
</dbReference>
<dbReference type="EC" id="2.7.13.3" evidence="3"/>
<dbReference type="PRINTS" id="PR00344">
    <property type="entry name" value="BCTRLSENSOR"/>
</dbReference>
<dbReference type="Gene3D" id="3.30.565.10">
    <property type="entry name" value="Histidine kinase-like ATPase, C-terminal domain"/>
    <property type="match status" value="1"/>
</dbReference>
<dbReference type="InterPro" id="IPR003660">
    <property type="entry name" value="HAMP_dom"/>
</dbReference>
<evidence type="ECO:0000256" key="11">
    <source>
        <dbReference type="ARBA" id="ARBA00022989"/>
    </source>
</evidence>
<comment type="catalytic activity">
    <reaction evidence="1">
        <text>ATP + protein L-histidine = ADP + protein N-phospho-L-histidine.</text>
        <dbReference type="EC" id="2.7.13.3"/>
    </reaction>
</comment>
<dbReference type="PANTHER" id="PTHR45528:SF1">
    <property type="entry name" value="SENSOR HISTIDINE KINASE CPXA"/>
    <property type="match status" value="1"/>
</dbReference>
<dbReference type="GO" id="GO:0000155">
    <property type="term" value="F:phosphorelay sensor kinase activity"/>
    <property type="evidence" value="ECO:0007669"/>
    <property type="project" value="InterPro"/>
</dbReference>
<feature type="domain" description="HAMP" evidence="16">
    <location>
        <begin position="129"/>
        <end position="175"/>
    </location>
</feature>
<evidence type="ECO:0000259" key="15">
    <source>
        <dbReference type="PROSITE" id="PS50109"/>
    </source>
</evidence>
<dbReference type="FunFam" id="3.30.565.10:FF:000013">
    <property type="entry name" value="Two-component sensor histidine kinase"/>
    <property type="match status" value="1"/>
</dbReference>
<evidence type="ECO:0000256" key="1">
    <source>
        <dbReference type="ARBA" id="ARBA00000085"/>
    </source>
</evidence>
<keyword evidence="4" id="KW-1003">Cell membrane</keyword>
<evidence type="ECO:0000256" key="13">
    <source>
        <dbReference type="ARBA" id="ARBA00023136"/>
    </source>
</evidence>
<keyword evidence="18" id="KW-1185">Reference proteome</keyword>
<dbReference type="InterPro" id="IPR003594">
    <property type="entry name" value="HATPase_dom"/>
</dbReference>
<evidence type="ECO:0000259" key="16">
    <source>
        <dbReference type="PROSITE" id="PS50885"/>
    </source>
</evidence>
<dbReference type="InterPro" id="IPR036097">
    <property type="entry name" value="HisK_dim/P_sf"/>
</dbReference>
<dbReference type="GO" id="GO:0005524">
    <property type="term" value="F:ATP binding"/>
    <property type="evidence" value="ECO:0007669"/>
    <property type="project" value="UniProtKB-KW"/>
</dbReference>
<accession>A0A920CE82</accession>
<feature type="transmembrane region" description="Helical" evidence="14">
    <location>
        <begin position="12"/>
        <end position="35"/>
    </location>
</feature>
<evidence type="ECO:0000256" key="9">
    <source>
        <dbReference type="ARBA" id="ARBA00022777"/>
    </source>
</evidence>
<dbReference type="PROSITE" id="PS50109">
    <property type="entry name" value="HIS_KIN"/>
    <property type="match status" value="1"/>
</dbReference>
<dbReference type="Pfam" id="PF00512">
    <property type="entry name" value="HisKA"/>
    <property type="match status" value="1"/>
</dbReference>
<keyword evidence="13 14" id="KW-0472">Membrane</keyword>
<comment type="caution">
    <text evidence="17">The sequence shown here is derived from an EMBL/GenBank/DDBJ whole genome shotgun (WGS) entry which is preliminary data.</text>
</comment>
<dbReference type="SMART" id="SM00304">
    <property type="entry name" value="HAMP"/>
    <property type="match status" value="2"/>
</dbReference>
<feature type="domain" description="HAMP" evidence="16">
    <location>
        <begin position="78"/>
        <end position="126"/>
    </location>
</feature>
<dbReference type="Gene3D" id="6.10.340.10">
    <property type="match status" value="1"/>
</dbReference>
<keyword evidence="10" id="KW-0067">ATP-binding</keyword>
<comment type="subcellular location">
    <subcellularLocation>
        <location evidence="2">Cell membrane</location>
        <topology evidence="2">Multi-pass membrane protein</topology>
    </subcellularLocation>
</comment>
<dbReference type="CDD" id="cd00082">
    <property type="entry name" value="HisKA"/>
    <property type="match status" value="1"/>
</dbReference>
<keyword evidence="7 14" id="KW-0812">Transmembrane</keyword>
<dbReference type="Gene3D" id="1.10.8.500">
    <property type="entry name" value="HAMP domain in histidine kinase"/>
    <property type="match status" value="1"/>
</dbReference>
<keyword evidence="9" id="KW-0418">Kinase</keyword>
<gene>
    <name evidence="17" type="ORF">J2TS6_47950</name>
</gene>
<dbReference type="SMART" id="SM00387">
    <property type="entry name" value="HATPase_c"/>
    <property type="match status" value="1"/>
</dbReference>
<keyword evidence="6" id="KW-0808">Transferase</keyword>
<dbReference type="PANTHER" id="PTHR45528">
    <property type="entry name" value="SENSOR HISTIDINE KINASE CPXA"/>
    <property type="match status" value="1"/>
</dbReference>
<keyword evidence="8" id="KW-0547">Nucleotide-binding</keyword>
<dbReference type="InterPro" id="IPR005467">
    <property type="entry name" value="His_kinase_dom"/>
</dbReference>
<evidence type="ECO:0000313" key="18">
    <source>
        <dbReference type="Proteomes" id="UP000679779"/>
    </source>
</evidence>
<feature type="domain" description="Histidine kinase" evidence="15">
    <location>
        <begin position="190"/>
        <end position="406"/>
    </location>
</feature>
<name>A0A920CE82_9BACL</name>
<evidence type="ECO:0000256" key="7">
    <source>
        <dbReference type="ARBA" id="ARBA00022692"/>
    </source>
</evidence>